<accession>A0A1H4PZJ6</accession>
<keyword evidence="2" id="KW-0949">S-adenosyl-L-methionine</keyword>
<dbReference type="EMBL" id="FNSN01000003">
    <property type="protein sequence ID" value="SEC12796.1"/>
    <property type="molecule type" value="Genomic_DNA"/>
</dbReference>
<name>A0A1H4PZJ6_9MICC</name>
<reference evidence="3 4" key="1">
    <citation type="submission" date="2016-10" db="EMBL/GenBank/DDBJ databases">
        <authorList>
            <person name="de Groot N.N."/>
        </authorList>
    </citation>
    <scope>NUCLEOTIDE SEQUENCE [LARGE SCALE GENOMIC DNA]</scope>
    <source>
        <strain evidence="3 4">DSM 10495</strain>
    </source>
</reference>
<protein>
    <submittedName>
        <fullName evidence="3">23S rRNA m(1)G-748 methyltransferase</fullName>
    </submittedName>
</protein>
<feature type="binding site" evidence="2">
    <location>
        <position position="54"/>
    </location>
    <ligand>
        <name>S-adenosyl-L-methionine</name>
        <dbReference type="ChEBI" id="CHEBI:59789"/>
    </ligand>
</feature>
<dbReference type="AlphaFoldDB" id="A0A1H4PZJ6"/>
<dbReference type="STRING" id="156980.SAMN04489745_2139"/>
<gene>
    <name evidence="3" type="ORF">SAMN04489745_2139</name>
</gene>
<dbReference type="PIRSF" id="PIRSF018249">
    <property type="entry name" value="MyrA_prd"/>
    <property type="match status" value="1"/>
</dbReference>
<sequence length="278" mass="29062">MPGQGPRLQCPAGHSFDAAKQGYYNFLTGKGTAFTADSAAMAASRAAFLDSGHYAPLAEALAGMVREGMASTDPSRDTGTPVVVDAGAGTGYYLHEVTTRLSPQGSGSTAPAAVAFDISKFALRRAARLNPDAAVFVWDVWRPLPLAAGSADALLVVFAPRNPAEFRRVLRPGGVAVVVTPQPAHLREIAEVAGLLDIEEGKTERLDAGMGEDFELLERRTLEFGLSLTPADVAAVALMGPAGHHLDPEALARRTEALGALTPVTAAFTLSAYRPRAA</sequence>
<organism evidence="3 4">
    <name type="scientific">Arthrobacter woluwensis</name>
    <dbReference type="NCBI Taxonomy" id="156980"/>
    <lineage>
        <taxon>Bacteria</taxon>
        <taxon>Bacillati</taxon>
        <taxon>Actinomycetota</taxon>
        <taxon>Actinomycetes</taxon>
        <taxon>Micrococcales</taxon>
        <taxon>Micrococcaceae</taxon>
        <taxon>Arthrobacter</taxon>
    </lineage>
</organism>
<proteinExistence type="predicted"/>
<dbReference type="GO" id="GO:0032259">
    <property type="term" value="P:methylation"/>
    <property type="evidence" value="ECO:0007669"/>
    <property type="project" value="UniProtKB-KW"/>
</dbReference>
<dbReference type="CDD" id="cd02440">
    <property type="entry name" value="AdoMet_MTases"/>
    <property type="match status" value="1"/>
</dbReference>
<dbReference type="InterPro" id="IPR016718">
    <property type="entry name" value="rRNA_m1G-MeTrfase_A_prd"/>
</dbReference>
<keyword evidence="4" id="KW-1185">Reference proteome</keyword>
<evidence type="ECO:0000256" key="1">
    <source>
        <dbReference type="PIRSR" id="PIRSR018249-1"/>
    </source>
</evidence>
<evidence type="ECO:0000256" key="2">
    <source>
        <dbReference type="PIRSR" id="PIRSR018249-2"/>
    </source>
</evidence>
<dbReference type="SUPFAM" id="SSF53335">
    <property type="entry name" value="S-adenosyl-L-methionine-dependent methyltransferases"/>
    <property type="match status" value="1"/>
</dbReference>
<dbReference type="SMR" id="A0A1H4PZJ6"/>
<dbReference type="Proteomes" id="UP000182652">
    <property type="component" value="Unassembled WGS sequence"/>
</dbReference>
<keyword evidence="1" id="KW-0479">Metal-binding</keyword>
<dbReference type="Gene3D" id="3.40.50.150">
    <property type="entry name" value="Vaccinia Virus protein VP39"/>
    <property type="match status" value="1"/>
</dbReference>
<evidence type="ECO:0000313" key="4">
    <source>
        <dbReference type="Proteomes" id="UP000182652"/>
    </source>
</evidence>
<feature type="binding site" evidence="2">
    <location>
        <begin position="90"/>
        <end position="91"/>
    </location>
    <ligand>
        <name>S-adenosyl-L-methionine</name>
        <dbReference type="ChEBI" id="CHEBI:59789"/>
    </ligand>
</feature>
<evidence type="ECO:0000313" key="3">
    <source>
        <dbReference type="EMBL" id="SEC12796.1"/>
    </source>
</evidence>
<keyword evidence="1" id="KW-0862">Zinc</keyword>
<feature type="binding site" evidence="1">
    <location>
        <position position="10"/>
    </location>
    <ligand>
        <name>Zn(2+)</name>
        <dbReference type="ChEBI" id="CHEBI:29105"/>
    </ligand>
</feature>
<dbReference type="InterPro" id="IPR029063">
    <property type="entry name" value="SAM-dependent_MTases_sf"/>
</dbReference>
<keyword evidence="3" id="KW-0489">Methyltransferase</keyword>
<feature type="binding site" evidence="1">
    <location>
        <position position="14"/>
    </location>
    <ligand>
        <name>Zn(2+)</name>
        <dbReference type="ChEBI" id="CHEBI:29105"/>
    </ligand>
</feature>
<dbReference type="GO" id="GO:0046872">
    <property type="term" value="F:metal ion binding"/>
    <property type="evidence" value="ECO:0007669"/>
    <property type="project" value="UniProtKB-KW"/>
</dbReference>
<dbReference type="GO" id="GO:0008168">
    <property type="term" value="F:methyltransferase activity"/>
    <property type="evidence" value="ECO:0007669"/>
    <property type="project" value="UniProtKB-KW"/>
</dbReference>
<keyword evidence="3" id="KW-0808">Transferase</keyword>
<feature type="binding site" evidence="2">
    <location>
        <position position="185"/>
    </location>
    <ligand>
        <name>S-adenosyl-L-methionine</name>
        <dbReference type="ChEBI" id="CHEBI:59789"/>
    </ligand>
</feature>